<dbReference type="Proteomes" id="UP000199398">
    <property type="component" value="Unassembled WGS sequence"/>
</dbReference>
<reference evidence="2 3" key="1">
    <citation type="submission" date="2016-10" db="EMBL/GenBank/DDBJ databases">
        <authorList>
            <person name="de Groot N.N."/>
        </authorList>
    </citation>
    <scope>NUCLEOTIDE SEQUENCE [LARGE SCALE GENOMIC DNA]</scope>
    <source>
        <strain evidence="2 3">CPCC 201259</strain>
    </source>
</reference>
<name>A0A1I4RV18_9PSEU</name>
<feature type="region of interest" description="Disordered" evidence="1">
    <location>
        <begin position="1"/>
        <end position="69"/>
    </location>
</feature>
<proteinExistence type="predicted"/>
<evidence type="ECO:0000313" key="3">
    <source>
        <dbReference type="Proteomes" id="UP000199398"/>
    </source>
</evidence>
<dbReference type="AlphaFoldDB" id="A0A1I4RV18"/>
<dbReference type="EMBL" id="FOUP01000001">
    <property type="protein sequence ID" value="SFM55863.1"/>
    <property type="molecule type" value="Genomic_DNA"/>
</dbReference>
<evidence type="ECO:0000313" key="2">
    <source>
        <dbReference type="EMBL" id="SFM55863.1"/>
    </source>
</evidence>
<sequence length="69" mass="7273">MCLRSKLICSPVRGSSGRNSRVSRPAPSGSETASSGSASRPSMISIDPPPMSTTSSRPADHPYQLRTAR</sequence>
<feature type="compositionally biased region" description="Low complexity" evidence="1">
    <location>
        <begin position="10"/>
        <end position="46"/>
    </location>
</feature>
<organism evidence="2 3">
    <name type="scientific">Saccharopolyspora antimicrobica</name>
    <dbReference type="NCBI Taxonomy" id="455193"/>
    <lineage>
        <taxon>Bacteria</taxon>
        <taxon>Bacillati</taxon>
        <taxon>Actinomycetota</taxon>
        <taxon>Actinomycetes</taxon>
        <taxon>Pseudonocardiales</taxon>
        <taxon>Pseudonocardiaceae</taxon>
        <taxon>Saccharopolyspora</taxon>
    </lineage>
</organism>
<evidence type="ECO:0000256" key="1">
    <source>
        <dbReference type="SAM" id="MobiDB-lite"/>
    </source>
</evidence>
<gene>
    <name evidence="2" type="ORF">SAMN05421805_101700</name>
</gene>
<protein>
    <submittedName>
        <fullName evidence="2">Uncharacterized protein</fullName>
    </submittedName>
</protein>
<accession>A0A1I4RV18</accession>